<dbReference type="EMBL" id="LHQQ01000061">
    <property type="protein sequence ID" value="KOS44408.1"/>
    <property type="molecule type" value="Genomic_DNA"/>
</dbReference>
<dbReference type="Proteomes" id="UP000037696">
    <property type="component" value="Unassembled WGS sequence"/>
</dbReference>
<keyword evidence="2" id="KW-1185">Reference proteome</keyword>
<gene>
    <name evidence="1" type="ORF">ACN38_g4665</name>
</gene>
<organism evidence="1 2">
    <name type="scientific">Penicillium nordicum</name>
    <dbReference type="NCBI Taxonomy" id="229535"/>
    <lineage>
        <taxon>Eukaryota</taxon>
        <taxon>Fungi</taxon>
        <taxon>Dikarya</taxon>
        <taxon>Ascomycota</taxon>
        <taxon>Pezizomycotina</taxon>
        <taxon>Eurotiomycetes</taxon>
        <taxon>Eurotiomycetidae</taxon>
        <taxon>Eurotiales</taxon>
        <taxon>Aspergillaceae</taxon>
        <taxon>Penicillium</taxon>
    </lineage>
</organism>
<evidence type="ECO:0000313" key="2">
    <source>
        <dbReference type="Proteomes" id="UP000037696"/>
    </source>
</evidence>
<accession>A0A0M8P3K9</accession>
<sequence length="69" mass="7668">MERSPVPGCPRFCIAPRYCTVVGLAMLEAKTPASIAFPDSDYSFYPEGAHSELSERSHPWLLDVLFCTC</sequence>
<proteinExistence type="predicted"/>
<name>A0A0M8P3K9_9EURO</name>
<protein>
    <submittedName>
        <fullName evidence="1">Uncharacterized protein</fullName>
    </submittedName>
</protein>
<comment type="caution">
    <text evidence="1">The sequence shown here is derived from an EMBL/GenBank/DDBJ whole genome shotgun (WGS) entry which is preliminary data.</text>
</comment>
<reference evidence="1 2" key="1">
    <citation type="submission" date="2015-08" db="EMBL/GenBank/DDBJ databases">
        <title>Genome sequencing of Penicillium nordicum.</title>
        <authorList>
            <person name="Nguyen H.D."/>
            <person name="Seifert K.A."/>
        </authorList>
    </citation>
    <scope>NUCLEOTIDE SEQUENCE [LARGE SCALE GENOMIC DNA]</scope>
    <source>
        <strain evidence="1 2">DAOMC 185683</strain>
    </source>
</reference>
<dbReference type="AlphaFoldDB" id="A0A0M8P3K9"/>
<evidence type="ECO:0000313" key="1">
    <source>
        <dbReference type="EMBL" id="KOS44408.1"/>
    </source>
</evidence>